<dbReference type="Proteomes" id="UP001465153">
    <property type="component" value="Unassembled WGS sequence"/>
</dbReference>
<name>A0ABQ0A4W0_9GAMM</name>
<sequence length="135" mass="16167">MEWSLNLLNQTTYDLDNKDYQLPSPIKIHSATILSALYFPEFQDMLLEVHKTQFDMLETANNFLQAKRDGSNIVWLHSKEKSITIKDPHEMARKFDKEFFPIMQKESLLLDTLTENIKSNAYRYRYNYRERNVLQ</sequence>
<accession>A0ABQ0A4W0</accession>
<organism evidence="1 2">
    <name type="scientific">Sessilibacter corallicola</name>
    <dbReference type="NCBI Taxonomy" id="2904075"/>
    <lineage>
        <taxon>Bacteria</taxon>
        <taxon>Pseudomonadati</taxon>
        <taxon>Pseudomonadota</taxon>
        <taxon>Gammaproteobacteria</taxon>
        <taxon>Cellvibrionales</taxon>
        <taxon>Cellvibrionaceae</taxon>
        <taxon>Sessilibacter</taxon>
    </lineage>
</organism>
<dbReference type="EMBL" id="BAABWN010000001">
    <property type="protein sequence ID" value="GAA6166675.1"/>
    <property type="molecule type" value="Genomic_DNA"/>
</dbReference>
<evidence type="ECO:0000313" key="1">
    <source>
        <dbReference type="EMBL" id="GAA6166675.1"/>
    </source>
</evidence>
<gene>
    <name evidence="1" type="ORF">NBRC116591_04850</name>
</gene>
<reference evidence="1 2" key="1">
    <citation type="submission" date="2024-04" db="EMBL/GenBank/DDBJ databases">
        <title>Draft genome sequence of Sessilibacter corallicola NBRC 116591.</title>
        <authorList>
            <person name="Miyakawa T."/>
            <person name="Kusuya Y."/>
            <person name="Miura T."/>
        </authorList>
    </citation>
    <scope>NUCLEOTIDE SEQUENCE [LARGE SCALE GENOMIC DNA]</scope>
    <source>
        <strain evidence="1 2">KU-00831-HH</strain>
    </source>
</reference>
<keyword evidence="2" id="KW-1185">Reference proteome</keyword>
<dbReference type="RefSeq" id="WP_353301548.1">
    <property type="nucleotide sequence ID" value="NZ_BAABWN010000001.1"/>
</dbReference>
<protein>
    <submittedName>
        <fullName evidence="1">Uncharacterized protein</fullName>
    </submittedName>
</protein>
<proteinExistence type="predicted"/>
<comment type="caution">
    <text evidence="1">The sequence shown here is derived from an EMBL/GenBank/DDBJ whole genome shotgun (WGS) entry which is preliminary data.</text>
</comment>
<evidence type="ECO:0000313" key="2">
    <source>
        <dbReference type="Proteomes" id="UP001465153"/>
    </source>
</evidence>